<dbReference type="Pfam" id="PF01547">
    <property type="entry name" value="SBP_bac_1"/>
    <property type="match status" value="1"/>
</dbReference>
<evidence type="ECO:0000256" key="1">
    <source>
        <dbReference type="SAM" id="MobiDB-lite"/>
    </source>
</evidence>
<evidence type="ECO:0008006" key="5">
    <source>
        <dbReference type="Google" id="ProtNLM"/>
    </source>
</evidence>
<sequence>MTRTRVLAALAAGALLATAGCGNGFDDSSSDSGQEAGPAALQILIGSSGQAETKAVQDAAAAWASSSGNTATVTPAQDLVQQLGQAFAGDSPPDVFYVDAGRFADYASVGALEPYGDKISNPDDFYESLRTTFTYDGKFYCAPKDFSTLALQINTDLWTKAGLTDADVPTTWDQLTSVAQKIKGSGTVPLALGTPGTGSARSWCRPAAGSPARTASRPPPTRRRTSRPSSTPRACSSRGWPGTRSSSTRGGPARRSARARPR</sequence>
<reference evidence="3 4" key="2">
    <citation type="submission" date="2020-03" db="EMBL/GenBank/DDBJ databases">
        <authorList>
            <person name="Ichikawa N."/>
            <person name="Kimura A."/>
            <person name="Kitahashi Y."/>
            <person name="Uohara A."/>
        </authorList>
    </citation>
    <scope>NUCLEOTIDE SEQUENCE [LARGE SCALE GENOMIC DNA]</scope>
    <source>
        <strain evidence="3 4">NBRC 108638</strain>
    </source>
</reference>
<keyword evidence="4" id="KW-1185">Reference proteome</keyword>
<dbReference type="PROSITE" id="PS51257">
    <property type="entry name" value="PROKAR_LIPOPROTEIN"/>
    <property type="match status" value="1"/>
</dbReference>
<dbReference type="InterPro" id="IPR050490">
    <property type="entry name" value="Bact_solute-bd_prot1"/>
</dbReference>
<organism evidence="3 4">
    <name type="scientific">Phytohabitans rumicis</name>
    <dbReference type="NCBI Taxonomy" id="1076125"/>
    <lineage>
        <taxon>Bacteria</taxon>
        <taxon>Bacillati</taxon>
        <taxon>Actinomycetota</taxon>
        <taxon>Actinomycetes</taxon>
        <taxon>Micromonosporales</taxon>
        <taxon>Micromonosporaceae</taxon>
    </lineage>
</organism>
<accession>A0A6V8L289</accession>
<dbReference type="PANTHER" id="PTHR43649">
    <property type="entry name" value="ARABINOSE-BINDING PROTEIN-RELATED"/>
    <property type="match status" value="1"/>
</dbReference>
<gene>
    <name evidence="3" type="ORF">Prum_025730</name>
</gene>
<dbReference type="Proteomes" id="UP000482960">
    <property type="component" value="Unassembled WGS sequence"/>
</dbReference>
<protein>
    <recommendedName>
        <fullName evidence="5">Extracellular solute-binding protein</fullName>
    </recommendedName>
</protein>
<dbReference type="EMBL" id="BLPG01000001">
    <property type="protein sequence ID" value="GFJ88931.1"/>
    <property type="molecule type" value="Genomic_DNA"/>
</dbReference>
<feature type="region of interest" description="Disordered" evidence="1">
    <location>
        <begin position="186"/>
        <end position="262"/>
    </location>
</feature>
<keyword evidence="2" id="KW-0732">Signal</keyword>
<evidence type="ECO:0000313" key="3">
    <source>
        <dbReference type="EMBL" id="GFJ88931.1"/>
    </source>
</evidence>
<evidence type="ECO:0000256" key="2">
    <source>
        <dbReference type="SAM" id="SignalP"/>
    </source>
</evidence>
<feature type="signal peptide" evidence="2">
    <location>
        <begin position="1"/>
        <end position="19"/>
    </location>
</feature>
<dbReference type="Gene3D" id="3.40.190.10">
    <property type="entry name" value="Periplasmic binding protein-like II"/>
    <property type="match status" value="1"/>
</dbReference>
<reference evidence="3 4" key="1">
    <citation type="submission" date="2020-03" db="EMBL/GenBank/DDBJ databases">
        <title>Whole genome shotgun sequence of Phytohabitans rumicis NBRC 108638.</title>
        <authorList>
            <person name="Komaki H."/>
            <person name="Tamura T."/>
        </authorList>
    </citation>
    <scope>NUCLEOTIDE SEQUENCE [LARGE SCALE GENOMIC DNA]</scope>
    <source>
        <strain evidence="3 4">NBRC 108638</strain>
    </source>
</reference>
<feature type="chain" id="PRO_5039386233" description="Extracellular solute-binding protein" evidence="2">
    <location>
        <begin position="20"/>
        <end position="262"/>
    </location>
</feature>
<proteinExistence type="predicted"/>
<dbReference type="SUPFAM" id="SSF53850">
    <property type="entry name" value="Periplasmic binding protein-like II"/>
    <property type="match status" value="1"/>
</dbReference>
<evidence type="ECO:0000313" key="4">
    <source>
        <dbReference type="Proteomes" id="UP000482960"/>
    </source>
</evidence>
<name>A0A6V8L289_9ACTN</name>
<dbReference type="PANTHER" id="PTHR43649:SF12">
    <property type="entry name" value="DIACETYLCHITOBIOSE BINDING PROTEIN DASA"/>
    <property type="match status" value="1"/>
</dbReference>
<feature type="compositionally biased region" description="Low complexity" evidence="1">
    <location>
        <begin position="205"/>
        <end position="216"/>
    </location>
</feature>
<dbReference type="InterPro" id="IPR006059">
    <property type="entry name" value="SBP"/>
</dbReference>
<comment type="caution">
    <text evidence="3">The sequence shown here is derived from an EMBL/GenBank/DDBJ whole genome shotgun (WGS) entry which is preliminary data.</text>
</comment>
<dbReference type="AlphaFoldDB" id="A0A6V8L289"/>
<feature type="compositionally biased region" description="Low complexity" evidence="1">
    <location>
        <begin position="227"/>
        <end position="254"/>
    </location>
</feature>